<sequence length="75" mass="8816">MAGPVRELQTLRKIADAVAFAFQNHLIDLLTHDYDVARYFVQAVRGPSSTLTDTLFVRHPDFCWLWKWQSFCNWT</sequence>
<evidence type="ECO:0000313" key="2">
    <source>
        <dbReference type="Proteomes" id="UP000887116"/>
    </source>
</evidence>
<gene>
    <name evidence="1" type="ORF">TNCT_197981</name>
</gene>
<reference evidence="1" key="1">
    <citation type="submission" date="2020-07" db="EMBL/GenBank/DDBJ databases">
        <title>Multicomponent nature underlies the extraordinary mechanical properties of spider dragline silk.</title>
        <authorList>
            <person name="Kono N."/>
            <person name="Nakamura H."/>
            <person name="Mori M."/>
            <person name="Yoshida Y."/>
            <person name="Ohtoshi R."/>
            <person name="Malay A.D."/>
            <person name="Moran D.A.P."/>
            <person name="Tomita M."/>
            <person name="Numata K."/>
            <person name="Arakawa K."/>
        </authorList>
    </citation>
    <scope>NUCLEOTIDE SEQUENCE</scope>
</reference>
<dbReference type="AlphaFoldDB" id="A0A8X6FHJ6"/>
<keyword evidence="2" id="KW-1185">Reference proteome</keyword>
<dbReference type="EMBL" id="BMAO01012286">
    <property type="protein sequence ID" value="GFQ80332.1"/>
    <property type="molecule type" value="Genomic_DNA"/>
</dbReference>
<dbReference type="Proteomes" id="UP000887116">
    <property type="component" value="Unassembled WGS sequence"/>
</dbReference>
<comment type="caution">
    <text evidence="1">The sequence shown here is derived from an EMBL/GenBank/DDBJ whole genome shotgun (WGS) entry which is preliminary data.</text>
</comment>
<dbReference type="OrthoDB" id="10294325at2759"/>
<name>A0A8X6FHJ6_TRICU</name>
<accession>A0A8X6FHJ6</accession>
<organism evidence="1 2">
    <name type="scientific">Trichonephila clavata</name>
    <name type="common">Joro spider</name>
    <name type="synonym">Nephila clavata</name>
    <dbReference type="NCBI Taxonomy" id="2740835"/>
    <lineage>
        <taxon>Eukaryota</taxon>
        <taxon>Metazoa</taxon>
        <taxon>Ecdysozoa</taxon>
        <taxon>Arthropoda</taxon>
        <taxon>Chelicerata</taxon>
        <taxon>Arachnida</taxon>
        <taxon>Araneae</taxon>
        <taxon>Araneomorphae</taxon>
        <taxon>Entelegynae</taxon>
        <taxon>Araneoidea</taxon>
        <taxon>Nephilidae</taxon>
        <taxon>Trichonephila</taxon>
    </lineage>
</organism>
<evidence type="ECO:0000313" key="1">
    <source>
        <dbReference type="EMBL" id="GFQ80332.1"/>
    </source>
</evidence>
<proteinExistence type="predicted"/>
<protein>
    <submittedName>
        <fullName evidence="1">Uncharacterized protein</fullName>
    </submittedName>
</protein>